<feature type="domain" description="Helicase C-terminal" evidence="12">
    <location>
        <begin position="231"/>
        <end position="384"/>
    </location>
</feature>
<dbReference type="GO" id="GO:0003723">
    <property type="term" value="F:RNA binding"/>
    <property type="evidence" value="ECO:0007669"/>
    <property type="project" value="UniProtKB-KW"/>
</dbReference>
<dbReference type="GO" id="GO:0003724">
    <property type="term" value="F:RNA helicase activity"/>
    <property type="evidence" value="ECO:0007669"/>
    <property type="project" value="UniProtKB-EC"/>
</dbReference>
<accession>C1N3B0</accession>
<dbReference type="InterPro" id="IPR050079">
    <property type="entry name" value="DEAD_box_RNA_helicase"/>
</dbReference>
<evidence type="ECO:0000256" key="6">
    <source>
        <dbReference type="ARBA" id="ARBA00022884"/>
    </source>
</evidence>
<evidence type="ECO:0000259" key="12">
    <source>
        <dbReference type="PROSITE" id="PS51194"/>
    </source>
</evidence>
<evidence type="ECO:0000256" key="1">
    <source>
        <dbReference type="ARBA" id="ARBA00012552"/>
    </source>
</evidence>
<organism evidence="14">
    <name type="scientific">Micromonas pusilla (strain CCMP1545)</name>
    <name type="common">Picoplanktonic green alga</name>
    <dbReference type="NCBI Taxonomy" id="564608"/>
    <lineage>
        <taxon>Eukaryota</taxon>
        <taxon>Viridiplantae</taxon>
        <taxon>Chlorophyta</taxon>
        <taxon>Mamiellophyceae</taxon>
        <taxon>Mamiellales</taxon>
        <taxon>Mamiellaceae</taxon>
        <taxon>Micromonas</taxon>
    </lineage>
</organism>
<evidence type="ECO:0000256" key="3">
    <source>
        <dbReference type="ARBA" id="ARBA00022801"/>
    </source>
</evidence>
<dbReference type="KEGG" id="mpp:MICPUCDRAFT_35851"/>
<dbReference type="SMART" id="SM00487">
    <property type="entry name" value="DEXDc"/>
    <property type="match status" value="1"/>
</dbReference>
<dbReference type="AlphaFoldDB" id="C1N3B0"/>
<dbReference type="CDD" id="cd17957">
    <property type="entry name" value="DEADc_DDX52"/>
    <property type="match status" value="1"/>
</dbReference>
<dbReference type="PROSITE" id="PS00039">
    <property type="entry name" value="DEAD_ATP_HELICASE"/>
    <property type="match status" value="1"/>
</dbReference>
<dbReference type="Pfam" id="PF00271">
    <property type="entry name" value="Helicase_C"/>
    <property type="match status" value="1"/>
</dbReference>
<dbReference type="PROSITE" id="PS51192">
    <property type="entry name" value="HELICASE_ATP_BIND_1"/>
    <property type="match status" value="1"/>
</dbReference>
<dbReference type="EMBL" id="GG663746">
    <property type="protein sequence ID" value="EEH53167.1"/>
    <property type="molecule type" value="Genomic_DNA"/>
</dbReference>
<dbReference type="InterPro" id="IPR000629">
    <property type="entry name" value="RNA-helicase_DEAD-box_CS"/>
</dbReference>
<dbReference type="SMART" id="SM00490">
    <property type="entry name" value="HELICc"/>
    <property type="match status" value="1"/>
</dbReference>
<keyword evidence="6" id="KW-0694">RNA-binding</keyword>
<dbReference type="InterPro" id="IPR011545">
    <property type="entry name" value="DEAD/DEAH_box_helicase_dom"/>
</dbReference>
<evidence type="ECO:0000256" key="9">
    <source>
        <dbReference type="RuleBase" id="RU000492"/>
    </source>
</evidence>
<dbReference type="InterPro" id="IPR044764">
    <property type="entry name" value="DDX52/Rok1_DEADc"/>
</dbReference>
<feature type="region of interest" description="Disordered" evidence="10">
    <location>
        <begin position="381"/>
        <end position="458"/>
    </location>
</feature>
<dbReference type="SUPFAM" id="SSF52540">
    <property type="entry name" value="P-loop containing nucleoside triphosphate hydrolases"/>
    <property type="match status" value="1"/>
</dbReference>
<dbReference type="InterPro" id="IPR027417">
    <property type="entry name" value="P-loop_NTPase"/>
</dbReference>
<dbReference type="InterPro" id="IPR014001">
    <property type="entry name" value="Helicase_ATP-bd"/>
</dbReference>
<comment type="catalytic activity">
    <reaction evidence="8">
        <text>ATP + H2O = ADP + phosphate + H(+)</text>
        <dbReference type="Rhea" id="RHEA:13065"/>
        <dbReference type="ChEBI" id="CHEBI:15377"/>
        <dbReference type="ChEBI" id="CHEBI:15378"/>
        <dbReference type="ChEBI" id="CHEBI:30616"/>
        <dbReference type="ChEBI" id="CHEBI:43474"/>
        <dbReference type="ChEBI" id="CHEBI:456216"/>
        <dbReference type="EC" id="3.6.4.13"/>
    </reaction>
</comment>
<dbReference type="CDD" id="cd18787">
    <property type="entry name" value="SF2_C_DEAD"/>
    <property type="match status" value="1"/>
</dbReference>
<keyword evidence="4 9" id="KW-0347">Helicase</keyword>
<proteinExistence type="inferred from homology"/>
<dbReference type="GeneID" id="9688018"/>
<dbReference type="OrthoDB" id="360161at2759"/>
<feature type="compositionally biased region" description="Basic residues" evidence="10">
    <location>
        <begin position="428"/>
        <end position="444"/>
    </location>
</feature>
<name>C1N3B0_MICPC</name>
<dbReference type="RefSeq" id="XP_003062348.1">
    <property type="nucleotide sequence ID" value="XM_003062302.1"/>
</dbReference>
<dbReference type="EC" id="3.6.4.13" evidence="1"/>
<dbReference type="GO" id="GO:0030490">
    <property type="term" value="P:maturation of SSU-rRNA"/>
    <property type="evidence" value="ECO:0007669"/>
    <property type="project" value="InterPro"/>
</dbReference>
<evidence type="ECO:0000256" key="2">
    <source>
        <dbReference type="ARBA" id="ARBA00022741"/>
    </source>
</evidence>
<evidence type="ECO:0000313" key="13">
    <source>
        <dbReference type="EMBL" id="EEH53167.1"/>
    </source>
</evidence>
<dbReference type="STRING" id="564608.C1N3B0"/>
<dbReference type="eggNOG" id="KOG0344">
    <property type="taxonomic scope" value="Eukaryota"/>
</dbReference>
<feature type="compositionally biased region" description="Basic and acidic residues" evidence="10">
    <location>
        <begin position="400"/>
        <end position="412"/>
    </location>
</feature>
<dbReference type="Proteomes" id="UP000001876">
    <property type="component" value="Unassembled WGS sequence"/>
</dbReference>
<evidence type="ECO:0000256" key="7">
    <source>
        <dbReference type="ARBA" id="ARBA00024355"/>
    </source>
</evidence>
<feature type="compositionally biased region" description="Basic and acidic residues" evidence="10">
    <location>
        <begin position="445"/>
        <end position="458"/>
    </location>
</feature>
<dbReference type="Gene3D" id="3.40.50.300">
    <property type="entry name" value="P-loop containing nucleotide triphosphate hydrolases"/>
    <property type="match status" value="2"/>
</dbReference>
<keyword evidence="3 9" id="KW-0378">Hydrolase</keyword>
<dbReference type="PROSITE" id="PS51194">
    <property type="entry name" value="HELICASE_CTER"/>
    <property type="match status" value="1"/>
</dbReference>
<dbReference type="Pfam" id="PF00270">
    <property type="entry name" value="DEAD"/>
    <property type="match status" value="1"/>
</dbReference>
<dbReference type="GO" id="GO:0005829">
    <property type="term" value="C:cytosol"/>
    <property type="evidence" value="ECO:0007669"/>
    <property type="project" value="TreeGrafter"/>
</dbReference>
<comment type="similarity">
    <text evidence="7">Belongs to the DEAD box helicase family. DDX52/ROK1 subfamily.</text>
</comment>
<evidence type="ECO:0000259" key="11">
    <source>
        <dbReference type="PROSITE" id="PS51192"/>
    </source>
</evidence>
<evidence type="ECO:0000256" key="8">
    <source>
        <dbReference type="ARBA" id="ARBA00047984"/>
    </source>
</evidence>
<evidence type="ECO:0000313" key="14">
    <source>
        <dbReference type="Proteomes" id="UP000001876"/>
    </source>
</evidence>
<dbReference type="InterPro" id="IPR001650">
    <property type="entry name" value="Helicase_C-like"/>
</dbReference>
<sequence>MLMKRLREAGFVDPTPVQRQAVPILLGRHELLAVAPTGSGKARSIRHWSPYDRTLAFSLPILVALKTRANVGGPRALLLSPTKELAQQSHRILTLLCRGTNSLRTCLLTKATQNNEMDKVDVLVATPLRLKSLIEKRKCNLSFVEFLVLDEADKLFEMGFVEQVDAAVAACDGPRVTRALFSATLPETVEQLARSVMTSPMRLTVGERNSANATIAQRLLFCGRESGKMLALRQLISDGIKPPIIVFTQSKDRAKQLAKQLQGDGLRLGLVHAGMSDAKRQAQARYAARYVDRFRAGDAWTLVATDLMARGMDFVGVGTVINYDFPASPHAYIHRIGRSGRAGRPGAAVTLFTEEDAGRGDLRAIANVMKNSGCDVPDWMLHHAGSGDRSGVRRRKKRKDGREDNPRREAIDPRVAANAAAAATAAAARRREKGRAEAKKRRAEKKASSSEKPKPKPK</sequence>
<dbReference type="PANTHER" id="PTHR47959">
    <property type="entry name" value="ATP-DEPENDENT RNA HELICASE RHLE-RELATED"/>
    <property type="match status" value="1"/>
</dbReference>
<dbReference type="OMA" id="DRALMAC"/>
<evidence type="ECO:0000256" key="5">
    <source>
        <dbReference type="ARBA" id="ARBA00022840"/>
    </source>
</evidence>
<keyword evidence="5 9" id="KW-0067">ATP-binding</keyword>
<keyword evidence="14" id="KW-1185">Reference proteome</keyword>
<feature type="compositionally biased region" description="Low complexity" evidence="10">
    <location>
        <begin position="416"/>
        <end position="427"/>
    </location>
</feature>
<evidence type="ECO:0000256" key="10">
    <source>
        <dbReference type="SAM" id="MobiDB-lite"/>
    </source>
</evidence>
<protein>
    <recommendedName>
        <fullName evidence="1">RNA helicase</fullName>
        <ecNumber evidence="1">3.6.4.13</ecNumber>
    </recommendedName>
</protein>
<gene>
    <name evidence="13" type="ORF">MICPUCDRAFT_35851</name>
</gene>
<keyword evidence="2 9" id="KW-0547">Nucleotide-binding</keyword>
<evidence type="ECO:0000256" key="4">
    <source>
        <dbReference type="ARBA" id="ARBA00022806"/>
    </source>
</evidence>
<reference evidence="13 14" key="1">
    <citation type="journal article" date="2009" name="Science">
        <title>Green evolution and dynamic adaptations revealed by genomes of the marine picoeukaryotes Micromonas.</title>
        <authorList>
            <person name="Worden A.Z."/>
            <person name="Lee J.H."/>
            <person name="Mock T."/>
            <person name="Rouze P."/>
            <person name="Simmons M.P."/>
            <person name="Aerts A.L."/>
            <person name="Allen A.E."/>
            <person name="Cuvelier M.L."/>
            <person name="Derelle E."/>
            <person name="Everett M.V."/>
            <person name="Foulon E."/>
            <person name="Grimwood J."/>
            <person name="Gundlach H."/>
            <person name="Henrissat B."/>
            <person name="Napoli C."/>
            <person name="McDonald S.M."/>
            <person name="Parker M.S."/>
            <person name="Rombauts S."/>
            <person name="Salamov A."/>
            <person name="Von Dassow P."/>
            <person name="Badger J.H."/>
            <person name="Coutinho P.M."/>
            <person name="Demir E."/>
            <person name="Dubchak I."/>
            <person name="Gentemann C."/>
            <person name="Eikrem W."/>
            <person name="Gready J.E."/>
            <person name="John U."/>
            <person name="Lanier W."/>
            <person name="Lindquist E.A."/>
            <person name="Lucas S."/>
            <person name="Mayer K.F."/>
            <person name="Moreau H."/>
            <person name="Not F."/>
            <person name="Otillar R."/>
            <person name="Panaud O."/>
            <person name="Pangilinan J."/>
            <person name="Paulsen I."/>
            <person name="Piegu B."/>
            <person name="Poliakov A."/>
            <person name="Robbens S."/>
            <person name="Schmutz J."/>
            <person name="Toulza E."/>
            <person name="Wyss T."/>
            <person name="Zelensky A."/>
            <person name="Zhou K."/>
            <person name="Armbrust E.V."/>
            <person name="Bhattacharya D."/>
            <person name="Goodenough U.W."/>
            <person name="Van de Peer Y."/>
            <person name="Grigoriev I.V."/>
        </authorList>
    </citation>
    <scope>NUCLEOTIDE SEQUENCE [LARGE SCALE GENOMIC DNA]</scope>
    <source>
        <strain evidence="13 14">CCMP1545</strain>
    </source>
</reference>
<dbReference type="PANTHER" id="PTHR47959:SF15">
    <property type="entry name" value="RNA HELICASE"/>
    <property type="match status" value="1"/>
</dbReference>
<dbReference type="GO" id="GO:0005524">
    <property type="term" value="F:ATP binding"/>
    <property type="evidence" value="ECO:0007669"/>
    <property type="project" value="UniProtKB-KW"/>
</dbReference>
<feature type="domain" description="Helicase ATP-binding" evidence="11">
    <location>
        <begin position="34"/>
        <end position="203"/>
    </location>
</feature>
<dbReference type="GO" id="GO:0016787">
    <property type="term" value="F:hydrolase activity"/>
    <property type="evidence" value="ECO:0007669"/>
    <property type="project" value="UniProtKB-KW"/>
</dbReference>